<comment type="caution">
    <text evidence="1">The sequence shown here is derived from an EMBL/GenBank/DDBJ whole genome shotgun (WGS) entry which is preliminary data.</text>
</comment>
<evidence type="ECO:0000313" key="2">
    <source>
        <dbReference type="EMBL" id="CAL5979553.1"/>
    </source>
</evidence>
<reference evidence="1 5" key="1">
    <citation type="submission" date="2024-07" db="EMBL/GenBank/DDBJ databases">
        <authorList>
            <person name="Akdeniz Z."/>
        </authorList>
    </citation>
    <scope>NUCLEOTIDE SEQUENCE [LARGE SCALE GENOMIC DNA]</scope>
</reference>
<evidence type="ECO:0000313" key="4">
    <source>
        <dbReference type="EMBL" id="CAL5979561.1"/>
    </source>
</evidence>
<dbReference type="EMBL" id="CAXDID020000011">
    <property type="protein sequence ID" value="CAL5979537.1"/>
    <property type="molecule type" value="Genomic_DNA"/>
</dbReference>
<dbReference type="EMBL" id="CAXDID020000011">
    <property type="protein sequence ID" value="CAL5979561.1"/>
    <property type="molecule type" value="Genomic_DNA"/>
</dbReference>
<gene>
    <name evidence="1" type="ORF">HINF_LOCUS5684</name>
    <name evidence="2" type="ORF">HINF_LOCUS5700</name>
    <name evidence="3" type="ORF">HINF_LOCUS5704</name>
    <name evidence="4" type="ORF">HINF_LOCUS5708</name>
</gene>
<evidence type="ECO:0000313" key="5">
    <source>
        <dbReference type="Proteomes" id="UP001642409"/>
    </source>
</evidence>
<accession>A0ABP1H1W2</accession>
<keyword evidence="5" id="KW-1185">Reference proteome</keyword>
<protein>
    <submittedName>
        <fullName evidence="1">Hypothetical_protein</fullName>
    </submittedName>
</protein>
<dbReference type="EMBL" id="CAXDID020000011">
    <property type="protein sequence ID" value="CAL5979553.1"/>
    <property type="molecule type" value="Genomic_DNA"/>
</dbReference>
<evidence type="ECO:0000313" key="3">
    <source>
        <dbReference type="EMBL" id="CAL5979557.1"/>
    </source>
</evidence>
<name>A0ABP1H1W2_9EUKA</name>
<proteinExistence type="predicted"/>
<evidence type="ECO:0000313" key="1">
    <source>
        <dbReference type="EMBL" id="CAL5979537.1"/>
    </source>
</evidence>
<dbReference type="EMBL" id="CAXDID020000011">
    <property type="protein sequence ID" value="CAL5979557.1"/>
    <property type="molecule type" value="Genomic_DNA"/>
</dbReference>
<dbReference type="Proteomes" id="UP001642409">
    <property type="component" value="Unassembled WGS sequence"/>
</dbReference>
<organism evidence="1 5">
    <name type="scientific">Hexamita inflata</name>
    <dbReference type="NCBI Taxonomy" id="28002"/>
    <lineage>
        <taxon>Eukaryota</taxon>
        <taxon>Metamonada</taxon>
        <taxon>Diplomonadida</taxon>
        <taxon>Hexamitidae</taxon>
        <taxon>Hexamitinae</taxon>
        <taxon>Hexamita</taxon>
    </lineage>
</organism>
<sequence length="105" mass="12214">MKLNNMNIISSCSFTGLRGNNLFQLSEDQLEPIVTVILTSYFQLLRQQLKAKKTIFSEIIWQSVFSQTVKFITFILKDNSVQFYTLTSKTGKEIHANQRKLFCQK</sequence>